<dbReference type="InterPro" id="IPR011008">
    <property type="entry name" value="Dimeric_a/b-barrel"/>
</dbReference>
<name>A0A7U8GTF1_NEPCE</name>
<accession>A0A7U8GTF1</accession>
<gene>
    <name evidence="5" type="ORF">MED92_10254</name>
</gene>
<dbReference type="SMART" id="SM00344">
    <property type="entry name" value="HTH_ASNC"/>
    <property type="match status" value="1"/>
</dbReference>
<dbReference type="EMBL" id="AAOW01000004">
    <property type="protein sequence ID" value="EAR62080.1"/>
    <property type="molecule type" value="Genomic_DNA"/>
</dbReference>
<dbReference type="GO" id="GO:0043565">
    <property type="term" value="F:sequence-specific DNA binding"/>
    <property type="evidence" value="ECO:0007669"/>
    <property type="project" value="InterPro"/>
</dbReference>
<dbReference type="Pfam" id="PF13412">
    <property type="entry name" value="HTH_24"/>
    <property type="match status" value="1"/>
</dbReference>
<keyword evidence="6" id="KW-1185">Reference proteome</keyword>
<proteinExistence type="predicted"/>
<keyword evidence="1" id="KW-0805">Transcription regulation</keyword>
<reference evidence="5 6" key="1">
    <citation type="submission" date="2006-02" db="EMBL/GenBank/DDBJ databases">
        <authorList>
            <person name="Pinhassi J."/>
            <person name="Pedros-Alio C."/>
            <person name="Ferriera S."/>
            <person name="Johnson J."/>
            <person name="Kravitz S."/>
            <person name="Halpern A."/>
            <person name="Remington K."/>
            <person name="Beeson K."/>
            <person name="Tran B."/>
            <person name="Rogers Y.-H."/>
            <person name="Friedman R."/>
            <person name="Venter J.C."/>
        </authorList>
    </citation>
    <scope>NUCLEOTIDE SEQUENCE [LARGE SCALE GENOMIC DNA]</scope>
    <source>
        <strain evidence="5 6">MED92</strain>
    </source>
</reference>
<keyword evidence="3" id="KW-0804">Transcription</keyword>
<dbReference type="GO" id="GO:0005829">
    <property type="term" value="C:cytosol"/>
    <property type="evidence" value="ECO:0007669"/>
    <property type="project" value="TreeGrafter"/>
</dbReference>
<dbReference type="GO" id="GO:0043200">
    <property type="term" value="P:response to amino acid"/>
    <property type="evidence" value="ECO:0007669"/>
    <property type="project" value="TreeGrafter"/>
</dbReference>
<dbReference type="InterPro" id="IPR036388">
    <property type="entry name" value="WH-like_DNA-bd_sf"/>
</dbReference>
<dbReference type="RefSeq" id="WP_007019717.1">
    <property type="nucleotide sequence ID" value="NZ_CH724125.1"/>
</dbReference>
<keyword evidence="2" id="KW-0238">DNA-binding</keyword>
<organism evidence="5 6">
    <name type="scientific">Neptuniibacter caesariensis</name>
    <dbReference type="NCBI Taxonomy" id="207954"/>
    <lineage>
        <taxon>Bacteria</taxon>
        <taxon>Pseudomonadati</taxon>
        <taxon>Pseudomonadota</taxon>
        <taxon>Gammaproteobacteria</taxon>
        <taxon>Oceanospirillales</taxon>
        <taxon>Oceanospirillaceae</taxon>
        <taxon>Neptuniibacter</taxon>
    </lineage>
</organism>
<evidence type="ECO:0000313" key="6">
    <source>
        <dbReference type="Proteomes" id="UP000002171"/>
    </source>
</evidence>
<comment type="caution">
    <text evidence="5">The sequence shown here is derived from an EMBL/GenBank/DDBJ whole genome shotgun (WGS) entry which is preliminary data.</text>
</comment>
<evidence type="ECO:0000256" key="3">
    <source>
        <dbReference type="ARBA" id="ARBA00023163"/>
    </source>
</evidence>
<evidence type="ECO:0000259" key="4">
    <source>
        <dbReference type="PROSITE" id="PS50956"/>
    </source>
</evidence>
<dbReference type="InterPro" id="IPR019887">
    <property type="entry name" value="Tscrpt_reg_AsnC/Lrp_C"/>
</dbReference>
<dbReference type="GO" id="GO:0006355">
    <property type="term" value="P:regulation of DNA-templated transcription"/>
    <property type="evidence" value="ECO:0007669"/>
    <property type="project" value="UniProtKB-ARBA"/>
</dbReference>
<dbReference type="InterPro" id="IPR000485">
    <property type="entry name" value="AsnC-type_HTH_dom"/>
</dbReference>
<evidence type="ECO:0000256" key="1">
    <source>
        <dbReference type="ARBA" id="ARBA00023015"/>
    </source>
</evidence>
<dbReference type="Pfam" id="PF01037">
    <property type="entry name" value="AsnC_trans_reg"/>
    <property type="match status" value="1"/>
</dbReference>
<protein>
    <recommendedName>
        <fullName evidence="4">HTH asnC-type domain-containing protein</fullName>
    </recommendedName>
</protein>
<evidence type="ECO:0000313" key="5">
    <source>
        <dbReference type="EMBL" id="EAR62080.1"/>
    </source>
</evidence>
<evidence type="ECO:0000256" key="2">
    <source>
        <dbReference type="ARBA" id="ARBA00023125"/>
    </source>
</evidence>
<dbReference type="InterPro" id="IPR011991">
    <property type="entry name" value="ArsR-like_HTH"/>
</dbReference>
<dbReference type="PROSITE" id="PS50956">
    <property type="entry name" value="HTH_ASNC_2"/>
    <property type="match status" value="1"/>
</dbReference>
<dbReference type="InterPro" id="IPR036390">
    <property type="entry name" value="WH_DNA-bd_sf"/>
</dbReference>
<dbReference type="Proteomes" id="UP000002171">
    <property type="component" value="Unassembled WGS sequence"/>
</dbReference>
<dbReference type="CDD" id="cd00090">
    <property type="entry name" value="HTH_ARSR"/>
    <property type="match status" value="1"/>
</dbReference>
<dbReference type="SUPFAM" id="SSF54909">
    <property type="entry name" value="Dimeric alpha+beta barrel"/>
    <property type="match status" value="1"/>
</dbReference>
<sequence>MNIDLDRIDRHILTLLQQDNRISNQKLAETVGLSPPACLRRVKRLRDEGVIIADVSIVNPRLLGKKLNIIVEIEMSRDSLDISDNFMRKMHEANEVTQCYQVTGEIDFVLVVMVEDMEAYEAFARRELASNTHLRKFRTLISLRRNKFSTQVDAMKV</sequence>
<dbReference type="PANTHER" id="PTHR30154">
    <property type="entry name" value="LEUCINE-RESPONSIVE REGULATORY PROTEIN"/>
    <property type="match status" value="1"/>
</dbReference>
<feature type="domain" description="HTH asnC-type" evidence="4">
    <location>
        <begin position="5"/>
        <end position="66"/>
    </location>
</feature>
<dbReference type="Gene3D" id="1.10.10.10">
    <property type="entry name" value="Winged helix-like DNA-binding domain superfamily/Winged helix DNA-binding domain"/>
    <property type="match status" value="1"/>
</dbReference>
<dbReference type="Gene3D" id="3.30.70.920">
    <property type="match status" value="1"/>
</dbReference>
<dbReference type="AlphaFoldDB" id="A0A7U8GTF1"/>
<dbReference type="InterPro" id="IPR019888">
    <property type="entry name" value="Tscrpt_reg_AsnC-like"/>
</dbReference>
<dbReference type="PRINTS" id="PR00033">
    <property type="entry name" value="HTHASNC"/>
</dbReference>
<dbReference type="SUPFAM" id="SSF46785">
    <property type="entry name" value="Winged helix' DNA-binding domain"/>
    <property type="match status" value="1"/>
</dbReference>
<dbReference type="PANTHER" id="PTHR30154:SF34">
    <property type="entry name" value="TRANSCRIPTIONAL REGULATOR AZLB"/>
    <property type="match status" value="1"/>
</dbReference>